<evidence type="ECO:0000313" key="2">
    <source>
        <dbReference type="EMBL" id="MFC0676705.1"/>
    </source>
</evidence>
<gene>
    <name evidence="2" type="ORF">ACFFGH_02405</name>
</gene>
<evidence type="ECO:0000313" key="3">
    <source>
        <dbReference type="Proteomes" id="UP001589896"/>
    </source>
</evidence>
<feature type="region of interest" description="Disordered" evidence="1">
    <location>
        <begin position="85"/>
        <end position="104"/>
    </location>
</feature>
<dbReference type="EMBL" id="JBHLTG010000001">
    <property type="protein sequence ID" value="MFC0676705.1"/>
    <property type="molecule type" value="Genomic_DNA"/>
</dbReference>
<comment type="caution">
    <text evidence="2">The sequence shown here is derived from an EMBL/GenBank/DDBJ whole genome shotgun (WGS) entry which is preliminary data.</text>
</comment>
<proteinExistence type="predicted"/>
<dbReference type="Proteomes" id="UP001589896">
    <property type="component" value="Unassembled WGS sequence"/>
</dbReference>
<dbReference type="RefSeq" id="WP_386664483.1">
    <property type="nucleotide sequence ID" value="NZ_JBHLTG010000001.1"/>
</dbReference>
<evidence type="ECO:0000256" key="1">
    <source>
        <dbReference type="SAM" id="MobiDB-lite"/>
    </source>
</evidence>
<protein>
    <submittedName>
        <fullName evidence="2">Uncharacterized protein</fullName>
    </submittedName>
</protein>
<dbReference type="Gene3D" id="3.30.160.250">
    <property type="match status" value="1"/>
</dbReference>
<name>A0ABV6RI89_9GAMM</name>
<organism evidence="2 3">
    <name type="scientific">Lysobacter korlensis</name>
    <dbReference type="NCBI Taxonomy" id="553636"/>
    <lineage>
        <taxon>Bacteria</taxon>
        <taxon>Pseudomonadati</taxon>
        <taxon>Pseudomonadota</taxon>
        <taxon>Gammaproteobacteria</taxon>
        <taxon>Lysobacterales</taxon>
        <taxon>Lysobacteraceae</taxon>
        <taxon>Lysobacter</taxon>
    </lineage>
</organism>
<sequence>MGYYAFITRGETRRYCARLPDFPEVTAWADSLNAMPGAITAAVRECVGDLHPFRLPQPTPFQSLPRMEEALDGFWLLVELKASRAERAAGEDAEVALSTPRDED</sequence>
<accession>A0ABV6RI89</accession>
<dbReference type="InterPro" id="IPR035069">
    <property type="entry name" value="TTHA1013/TTHA0281-like"/>
</dbReference>
<reference evidence="2 3" key="1">
    <citation type="submission" date="2024-09" db="EMBL/GenBank/DDBJ databases">
        <authorList>
            <person name="Sun Q."/>
            <person name="Mori K."/>
        </authorList>
    </citation>
    <scope>NUCLEOTIDE SEQUENCE [LARGE SCALE GENOMIC DNA]</scope>
    <source>
        <strain evidence="2 3">KCTC 23076</strain>
    </source>
</reference>
<keyword evidence="3" id="KW-1185">Reference proteome</keyword>
<dbReference type="SUPFAM" id="SSF143100">
    <property type="entry name" value="TTHA1013/TTHA0281-like"/>
    <property type="match status" value="1"/>
</dbReference>